<feature type="chain" id="PRO_5038023903" evidence="1">
    <location>
        <begin position="23"/>
        <end position="227"/>
    </location>
</feature>
<keyword evidence="2" id="KW-1185">Reference proteome</keyword>
<feature type="signal peptide" evidence="1">
    <location>
        <begin position="1"/>
        <end position="22"/>
    </location>
</feature>
<sequence length="227" mass="26147">MRLHAVMSGVVLLWLTQIRSLSYHIVSSRLSFFTQQHWHNNISEINRLNDCKYSEVRVEAGRKVIIILSETNWCNEALKTIFGKNVEKNWGSGRNVTAFTVPYSYSEPRNLRIKRVEDTYLDSATRAASKLGRIDLICCGRRVPLFESRIQKRSVYGNKLQKHHPFTGTTEEGNVEAKMQYYWTSDNDHVLTTAVLFFLSNKYITVNGTSQVFGRQSYTPSTQLCPL</sequence>
<evidence type="ECO:0000313" key="2">
    <source>
        <dbReference type="Proteomes" id="UP000887581"/>
    </source>
</evidence>
<keyword evidence="1" id="KW-0732">Signal</keyword>
<evidence type="ECO:0000313" key="3">
    <source>
        <dbReference type="WBParaSite" id="sdigi.contig173.g5638.t1"/>
    </source>
</evidence>
<proteinExistence type="predicted"/>
<dbReference type="AlphaFoldDB" id="A0A915PLW9"/>
<protein>
    <submittedName>
        <fullName evidence="3">Uncharacterized protein</fullName>
    </submittedName>
</protein>
<evidence type="ECO:0000256" key="1">
    <source>
        <dbReference type="SAM" id="SignalP"/>
    </source>
</evidence>
<organism evidence="2 3">
    <name type="scientific">Setaria digitata</name>
    <dbReference type="NCBI Taxonomy" id="48799"/>
    <lineage>
        <taxon>Eukaryota</taxon>
        <taxon>Metazoa</taxon>
        <taxon>Ecdysozoa</taxon>
        <taxon>Nematoda</taxon>
        <taxon>Chromadorea</taxon>
        <taxon>Rhabditida</taxon>
        <taxon>Spirurina</taxon>
        <taxon>Spiruromorpha</taxon>
        <taxon>Filarioidea</taxon>
        <taxon>Setariidae</taxon>
        <taxon>Setaria</taxon>
    </lineage>
</organism>
<name>A0A915PLW9_9BILA</name>
<accession>A0A915PLW9</accession>
<dbReference type="WBParaSite" id="sdigi.contig173.g5638.t1">
    <property type="protein sequence ID" value="sdigi.contig173.g5638.t1"/>
    <property type="gene ID" value="sdigi.contig173.g5638"/>
</dbReference>
<dbReference type="Proteomes" id="UP000887581">
    <property type="component" value="Unplaced"/>
</dbReference>
<reference evidence="3" key="1">
    <citation type="submission" date="2022-11" db="UniProtKB">
        <authorList>
            <consortium name="WormBaseParasite"/>
        </authorList>
    </citation>
    <scope>IDENTIFICATION</scope>
</reference>